<accession>A0ABM0WZM7</accession>
<reference evidence="2" key="1">
    <citation type="journal article" date="2014" name="Nat. Commun.">
        <title>The emerging biofuel crop Camelina sativa retains a highly undifferentiated hexaploid genome structure.</title>
        <authorList>
            <person name="Kagale S."/>
            <person name="Koh C."/>
            <person name="Nixon J."/>
            <person name="Bollina V."/>
            <person name="Clarke W.E."/>
            <person name="Tuteja R."/>
            <person name="Spillane C."/>
            <person name="Robinson S.J."/>
            <person name="Links M.G."/>
            <person name="Clarke C."/>
            <person name="Higgins E.E."/>
            <person name="Huebert T."/>
            <person name="Sharpe A.G."/>
            <person name="Parkin I.A."/>
        </authorList>
    </citation>
    <scope>NUCLEOTIDE SEQUENCE [LARGE SCALE GENOMIC DNA]</scope>
    <source>
        <strain evidence="2">cv. DH55</strain>
    </source>
</reference>
<dbReference type="SMART" id="SM00579">
    <property type="entry name" value="FBD"/>
    <property type="match status" value="1"/>
</dbReference>
<dbReference type="InterPro" id="IPR050232">
    <property type="entry name" value="FBL13/AtMIF1-like"/>
</dbReference>
<keyword evidence="2" id="KW-1185">Reference proteome</keyword>
<proteinExistence type="predicted"/>
<dbReference type="Gene3D" id="1.20.1280.50">
    <property type="match status" value="1"/>
</dbReference>
<reference evidence="3" key="2">
    <citation type="submission" date="2025-08" db="UniProtKB">
        <authorList>
            <consortium name="RefSeq"/>
        </authorList>
    </citation>
    <scope>IDENTIFICATION</scope>
    <source>
        <tissue evidence="3">Leaf</tissue>
    </source>
</reference>
<dbReference type="InterPro" id="IPR036047">
    <property type="entry name" value="F-box-like_dom_sf"/>
</dbReference>
<dbReference type="InterPro" id="IPR001810">
    <property type="entry name" value="F-box_dom"/>
</dbReference>
<feature type="domain" description="F-box" evidence="1">
    <location>
        <begin position="1"/>
        <end position="37"/>
    </location>
</feature>
<dbReference type="Pfam" id="PF24758">
    <property type="entry name" value="LRR_At5g56370"/>
    <property type="match status" value="1"/>
</dbReference>
<name>A0ABM0WZM7_CAMSA</name>
<dbReference type="Gene3D" id="3.80.10.10">
    <property type="entry name" value="Ribonuclease Inhibitor"/>
    <property type="match status" value="1"/>
</dbReference>
<dbReference type="PANTHER" id="PTHR31900:SF34">
    <property type="entry name" value="EMB|CAB62440.1-RELATED"/>
    <property type="match status" value="1"/>
</dbReference>
<dbReference type="SUPFAM" id="SSF52047">
    <property type="entry name" value="RNI-like"/>
    <property type="match status" value="1"/>
</dbReference>
<gene>
    <name evidence="3" type="primary">LOC104757419</name>
</gene>
<dbReference type="RefSeq" id="XP_010478467.1">
    <property type="nucleotide sequence ID" value="XM_010480165.1"/>
</dbReference>
<evidence type="ECO:0000313" key="3">
    <source>
        <dbReference type="RefSeq" id="XP_010478467.1"/>
    </source>
</evidence>
<dbReference type="PROSITE" id="PS50181">
    <property type="entry name" value="FBOX"/>
    <property type="match status" value="1"/>
</dbReference>
<dbReference type="PANTHER" id="PTHR31900">
    <property type="entry name" value="F-BOX/RNI SUPERFAMILY PROTEIN-RELATED"/>
    <property type="match status" value="1"/>
</dbReference>
<organism evidence="2 3">
    <name type="scientific">Camelina sativa</name>
    <name type="common">False flax</name>
    <name type="synonym">Myagrum sativum</name>
    <dbReference type="NCBI Taxonomy" id="90675"/>
    <lineage>
        <taxon>Eukaryota</taxon>
        <taxon>Viridiplantae</taxon>
        <taxon>Streptophyta</taxon>
        <taxon>Embryophyta</taxon>
        <taxon>Tracheophyta</taxon>
        <taxon>Spermatophyta</taxon>
        <taxon>Magnoliopsida</taxon>
        <taxon>eudicotyledons</taxon>
        <taxon>Gunneridae</taxon>
        <taxon>Pentapetalae</taxon>
        <taxon>rosids</taxon>
        <taxon>malvids</taxon>
        <taxon>Brassicales</taxon>
        <taxon>Brassicaceae</taxon>
        <taxon>Camelineae</taxon>
        <taxon>Camelina</taxon>
    </lineage>
</organism>
<dbReference type="GeneID" id="104757419"/>
<dbReference type="Proteomes" id="UP000694864">
    <property type="component" value="Chromosome 2"/>
</dbReference>
<dbReference type="InterPro" id="IPR006566">
    <property type="entry name" value="FBD"/>
</dbReference>
<sequence>MDMISFLPDDLLLRILWLLPTKDVMATMLVSKRWQSLWCLVSRIVLDDLKYHNDDADYKNFTEFAYRALMKNKSPILNCLNLCLGPKCHPVDVGIWIDTAIARRMRRLIVKIRPGPPINLPSSLYTCETLEDLRIANCLFSDVFCSLPFLKSLSLMMMGYTCLHKLLHGCPNLQFLRMSSVIDEEHEGEDITIALPCLRHLDLWDSRDKSKGGVYMIECPRLEYLKIVDDVVYDSRRIENMPNLNEAHVDITQGVTHRFLRALASTRRLYLCASLHSEVPSMVICFYRLVHLELSTCAQGWWELLTQMLQNSPKLASLKLTDEHELHFPSEETPDCWKQPSSIPDSLETFAWIGYKGRRGDLEVANFIIRNNATRLKTATFLPQSNDVEAKYKMLKDLVSLTTPSIPCQLLFD</sequence>
<protein>
    <submittedName>
        <fullName evidence="3">F-box/FBD/LRR-repeat protein At4g26340-like</fullName>
    </submittedName>
</protein>
<dbReference type="InterPro" id="IPR055411">
    <property type="entry name" value="LRR_FXL15/At3g58940/PEG3-like"/>
</dbReference>
<dbReference type="SUPFAM" id="SSF81383">
    <property type="entry name" value="F-box domain"/>
    <property type="match status" value="1"/>
</dbReference>
<dbReference type="InterPro" id="IPR032675">
    <property type="entry name" value="LRR_dom_sf"/>
</dbReference>
<dbReference type="Pfam" id="PF08387">
    <property type="entry name" value="FBD"/>
    <property type="match status" value="1"/>
</dbReference>
<dbReference type="Pfam" id="PF00646">
    <property type="entry name" value="F-box"/>
    <property type="match status" value="1"/>
</dbReference>
<evidence type="ECO:0000259" key="1">
    <source>
        <dbReference type="PROSITE" id="PS50181"/>
    </source>
</evidence>
<evidence type="ECO:0000313" key="2">
    <source>
        <dbReference type="Proteomes" id="UP000694864"/>
    </source>
</evidence>